<gene>
    <name evidence="2" type="ORF">E5J99_18025</name>
</gene>
<evidence type="ECO:0000313" key="2">
    <source>
        <dbReference type="EMBL" id="TGE13966.1"/>
    </source>
</evidence>
<dbReference type="InterPro" id="IPR046621">
    <property type="entry name" value="DUF6734"/>
</dbReference>
<dbReference type="RefSeq" id="WP_135499214.1">
    <property type="nucleotide sequence ID" value="NZ_SRLD01000045.1"/>
</dbReference>
<comment type="caution">
    <text evidence="2">The sequence shown here is derived from an EMBL/GenBank/DDBJ whole genome shotgun (WGS) entry which is preliminary data.</text>
</comment>
<keyword evidence="3" id="KW-1185">Reference proteome</keyword>
<dbReference type="OrthoDB" id="771064at2"/>
<dbReference type="EMBL" id="SRLD01000045">
    <property type="protein sequence ID" value="TGE13966.1"/>
    <property type="molecule type" value="Genomic_DNA"/>
</dbReference>
<evidence type="ECO:0000313" key="3">
    <source>
        <dbReference type="Proteomes" id="UP000297739"/>
    </source>
</evidence>
<sequence>MKIVQSLWMAPSKGAAIEESRVKGGWLSEKYHHYSMALSACLLRQWYPELELVTDQAGAELLIDQLQLPYSGVNVCLDQLNQFPEGLWSLPKLHAYSLQQSPFLHVDGDVFTWTPFKTEQLGNNFLLVQSPEVDHHESYEKPLLHFQATLEGLPACMLPAATQAPLITSLNAGVLGGSDLEFINTYATQALELIELNKERLAGDLLAGFSNTIIEQYFFKQLAESQGKKIQYLFDKLSKNFEEILHFDQVPVTTKYIHVLGNAKQTYYNCVQVENRLRYHFPAVYKRVNKFHAQQGLFQEPSLLSPEGNTQAPIYQVAWSSPAPDSVLPGLIESSTDLVLIPGNRLQWNETNTQHPIPEERQTLTVTAPDSLNLEALSATIAELTGFGFPHAKEVYRFMAEATTKDILQTSFTLAPSAAIIEVPVSSVLHRSFSGTFSDEDLAPEDSILAILTKLDTSGIFMQPLVNWEQLLTYFQGEVLRGIDLMQIIDDNNPGEIPPIHIESLVFGFLCFHLVHTGNLCIADAPPVTSTEDIIALHTHSISL</sequence>
<protein>
    <recommendedName>
        <fullName evidence="1">DUF6734 domain-containing protein</fullName>
    </recommendedName>
</protein>
<dbReference type="Pfam" id="PF20508">
    <property type="entry name" value="DUF6734"/>
    <property type="match status" value="1"/>
</dbReference>
<accession>A0A4Z0PGQ2</accession>
<reference evidence="2 3" key="1">
    <citation type="submission" date="2019-04" db="EMBL/GenBank/DDBJ databases">
        <authorList>
            <person name="Feng G."/>
            <person name="Zhang J."/>
            <person name="Zhu H."/>
        </authorList>
    </citation>
    <scope>NUCLEOTIDE SEQUENCE [LARGE SCALE GENOMIC DNA]</scope>
    <source>
        <strain evidence="2 3">JCM 17223</strain>
    </source>
</reference>
<dbReference type="Proteomes" id="UP000297739">
    <property type="component" value="Unassembled WGS sequence"/>
</dbReference>
<proteinExistence type="predicted"/>
<name>A0A4Z0PGQ2_9BACT</name>
<dbReference type="AlphaFoldDB" id="A0A4Z0PGQ2"/>
<organism evidence="2 3">
    <name type="scientific">Hymenobacter elongatus</name>
    <dbReference type="NCBI Taxonomy" id="877208"/>
    <lineage>
        <taxon>Bacteria</taxon>
        <taxon>Pseudomonadati</taxon>
        <taxon>Bacteroidota</taxon>
        <taxon>Cytophagia</taxon>
        <taxon>Cytophagales</taxon>
        <taxon>Hymenobacteraceae</taxon>
        <taxon>Hymenobacter</taxon>
    </lineage>
</organism>
<evidence type="ECO:0000259" key="1">
    <source>
        <dbReference type="Pfam" id="PF20508"/>
    </source>
</evidence>
<feature type="domain" description="DUF6734" evidence="1">
    <location>
        <begin position="1"/>
        <end position="290"/>
    </location>
</feature>